<name>A0ABQ8ALR9_BRANA</name>
<dbReference type="EMBL" id="JAGKQM010000013">
    <property type="protein sequence ID" value="KAH0893353.1"/>
    <property type="molecule type" value="Genomic_DNA"/>
</dbReference>
<organism evidence="1 2">
    <name type="scientific">Brassica napus</name>
    <name type="common">Rape</name>
    <dbReference type="NCBI Taxonomy" id="3708"/>
    <lineage>
        <taxon>Eukaryota</taxon>
        <taxon>Viridiplantae</taxon>
        <taxon>Streptophyta</taxon>
        <taxon>Embryophyta</taxon>
        <taxon>Tracheophyta</taxon>
        <taxon>Spermatophyta</taxon>
        <taxon>Magnoliopsida</taxon>
        <taxon>eudicotyledons</taxon>
        <taxon>Gunneridae</taxon>
        <taxon>Pentapetalae</taxon>
        <taxon>rosids</taxon>
        <taxon>malvids</taxon>
        <taxon>Brassicales</taxon>
        <taxon>Brassicaceae</taxon>
        <taxon>Brassiceae</taxon>
        <taxon>Brassica</taxon>
    </lineage>
</organism>
<accession>A0ABQ8ALR9</accession>
<comment type="caution">
    <text evidence="1">The sequence shown here is derived from an EMBL/GenBank/DDBJ whole genome shotgun (WGS) entry which is preliminary data.</text>
</comment>
<dbReference type="Proteomes" id="UP000824890">
    <property type="component" value="Unassembled WGS sequence"/>
</dbReference>
<feature type="non-terminal residue" evidence="1">
    <location>
        <position position="79"/>
    </location>
</feature>
<gene>
    <name evidence="1" type="ORF">HID58_055782</name>
</gene>
<proteinExistence type="predicted"/>
<evidence type="ECO:0000313" key="2">
    <source>
        <dbReference type="Proteomes" id="UP000824890"/>
    </source>
</evidence>
<protein>
    <submittedName>
        <fullName evidence="1">Uncharacterized protein</fullName>
    </submittedName>
</protein>
<evidence type="ECO:0000313" key="1">
    <source>
        <dbReference type="EMBL" id="KAH0893353.1"/>
    </source>
</evidence>
<reference evidence="1 2" key="1">
    <citation type="submission" date="2021-05" db="EMBL/GenBank/DDBJ databases">
        <title>Genome Assembly of Synthetic Allotetraploid Brassica napus Reveals Homoeologous Exchanges between Subgenomes.</title>
        <authorList>
            <person name="Davis J.T."/>
        </authorList>
    </citation>
    <scope>NUCLEOTIDE SEQUENCE [LARGE SCALE GENOMIC DNA]</scope>
    <source>
        <strain evidence="2">cv. Da-Ae</strain>
        <tissue evidence="1">Seedling</tissue>
    </source>
</reference>
<keyword evidence="2" id="KW-1185">Reference proteome</keyword>
<sequence>MGVIPKTRKKKNIPCLMSVEERVFQEEEMRLKSRLGKQHVEQSFSSRLAQNLMEAFYVKKQKNARTYYIVESKPAQHKK</sequence>